<dbReference type="CDD" id="cd03109">
    <property type="entry name" value="DTBS"/>
    <property type="match status" value="1"/>
</dbReference>
<protein>
    <submittedName>
        <fullName evidence="1">p-loop containing nucleoside triphosphate hydrolase protein</fullName>
    </submittedName>
</protein>
<dbReference type="GO" id="GO:0009102">
    <property type="term" value="P:biotin biosynthetic process"/>
    <property type="evidence" value="ECO:0007669"/>
    <property type="project" value="UniProtKB-UniPathway"/>
</dbReference>
<reference evidence="1 2" key="1">
    <citation type="submission" date="2016-07" db="EMBL/GenBank/DDBJ databases">
        <title>Pervasive Adenine N6-methylation of Active Genes in Fungi.</title>
        <authorList>
            <consortium name="DOE Joint Genome Institute"/>
            <person name="Mondo S.J."/>
            <person name="Dannebaum R.O."/>
            <person name="Kuo R.C."/>
            <person name="Labutti K."/>
            <person name="Haridas S."/>
            <person name="Kuo A."/>
            <person name="Salamov A."/>
            <person name="Ahrendt S.R."/>
            <person name="Lipzen A."/>
            <person name="Sullivan W."/>
            <person name="Andreopoulos W.B."/>
            <person name="Clum A."/>
            <person name="Lindquist E."/>
            <person name="Daum C."/>
            <person name="Ramamoorthy G.K."/>
            <person name="Gryganskyi A."/>
            <person name="Culley D."/>
            <person name="Magnuson J.K."/>
            <person name="James T.Y."/>
            <person name="O'Malley M.A."/>
            <person name="Stajich J.E."/>
            <person name="Spatafora J.W."/>
            <person name="Visel A."/>
            <person name="Grigoriev I.V."/>
        </authorList>
    </citation>
    <scope>NUCLEOTIDE SEQUENCE [LARGE SCALE GENOMIC DNA]</scope>
    <source>
        <strain evidence="1 2">JEL800</strain>
    </source>
</reference>
<accession>A0A1Y2BSG0</accession>
<dbReference type="GO" id="GO:0005829">
    <property type="term" value="C:cytosol"/>
    <property type="evidence" value="ECO:0007669"/>
    <property type="project" value="TreeGrafter"/>
</dbReference>
<dbReference type="GO" id="GO:0016787">
    <property type="term" value="F:hydrolase activity"/>
    <property type="evidence" value="ECO:0007669"/>
    <property type="project" value="UniProtKB-KW"/>
</dbReference>
<proteinExistence type="predicted"/>
<dbReference type="OrthoDB" id="425114at2759"/>
<dbReference type="AlphaFoldDB" id="A0A1Y2BSG0"/>
<evidence type="ECO:0000313" key="1">
    <source>
        <dbReference type="EMBL" id="ORY37644.1"/>
    </source>
</evidence>
<dbReference type="GO" id="GO:0005524">
    <property type="term" value="F:ATP binding"/>
    <property type="evidence" value="ECO:0007669"/>
    <property type="project" value="InterPro"/>
</dbReference>
<dbReference type="UniPathway" id="UPA00078"/>
<dbReference type="PANTHER" id="PTHR43210">
    <property type="entry name" value="DETHIOBIOTIN SYNTHETASE"/>
    <property type="match status" value="1"/>
</dbReference>
<comment type="caution">
    <text evidence="1">The sequence shown here is derived from an EMBL/GenBank/DDBJ whole genome shotgun (WGS) entry which is preliminary data.</text>
</comment>
<evidence type="ECO:0000313" key="2">
    <source>
        <dbReference type="Proteomes" id="UP000193642"/>
    </source>
</evidence>
<sequence>MTRITSVAAFAANTDLGKTLFSAALCRGAALAFGAKNVAYVKPVQTGFPTDSDSRYWFVLCCIDWRYWCGLMSPHLAAIEEKRPISDDAFKKAIQEAVQNGIKQMDQTKGGFILVETAGGVHSPTASGTLQSDVYKSLSPQPIPSTILIGDSRLGGISTTLCSHESLRARGFSVPLVLLFENKRYLNHEVIRNYVDANVVVVPTPPERPVSGSATEDRENLLKYFSEIDETMKQTVMALALAK</sequence>
<dbReference type="STRING" id="329046.A0A1Y2BSG0"/>
<dbReference type="Gene3D" id="3.40.50.300">
    <property type="entry name" value="P-loop containing nucleotide triphosphate hydrolases"/>
    <property type="match status" value="1"/>
</dbReference>
<gene>
    <name evidence="1" type="ORF">BCR33DRAFT_742166</name>
</gene>
<dbReference type="EMBL" id="MCGO01000049">
    <property type="protein sequence ID" value="ORY37644.1"/>
    <property type="molecule type" value="Genomic_DNA"/>
</dbReference>
<dbReference type="GO" id="GO:0004141">
    <property type="term" value="F:dethiobiotin synthase activity"/>
    <property type="evidence" value="ECO:0007669"/>
    <property type="project" value="InterPro"/>
</dbReference>
<organism evidence="1 2">
    <name type="scientific">Rhizoclosmatium globosum</name>
    <dbReference type="NCBI Taxonomy" id="329046"/>
    <lineage>
        <taxon>Eukaryota</taxon>
        <taxon>Fungi</taxon>
        <taxon>Fungi incertae sedis</taxon>
        <taxon>Chytridiomycota</taxon>
        <taxon>Chytridiomycota incertae sedis</taxon>
        <taxon>Chytridiomycetes</taxon>
        <taxon>Chytridiales</taxon>
        <taxon>Chytriomycetaceae</taxon>
        <taxon>Rhizoclosmatium</taxon>
    </lineage>
</organism>
<keyword evidence="1" id="KW-0378">Hydrolase</keyword>
<dbReference type="Pfam" id="PF13500">
    <property type="entry name" value="AAA_26"/>
    <property type="match status" value="1"/>
</dbReference>
<dbReference type="Proteomes" id="UP000193642">
    <property type="component" value="Unassembled WGS sequence"/>
</dbReference>
<dbReference type="SUPFAM" id="SSF52540">
    <property type="entry name" value="P-loop containing nucleoside triphosphate hydrolases"/>
    <property type="match status" value="1"/>
</dbReference>
<dbReference type="GO" id="GO:0000287">
    <property type="term" value="F:magnesium ion binding"/>
    <property type="evidence" value="ECO:0007669"/>
    <property type="project" value="InterPro"/>
</dbReference>
<dbReference type="InterPro" id="IPR004472">
    <property type="entry name" value="DTB_synth_BioD"/>
</dbReference>
<keyword evidence="2" id="KW-1185">Reference proteome</keyword>
<dbReference type="PANTHER" id="PTHR43210:SF5">
    <property type="entry name" value="DETHIOBIOTIN SYNTHETASE"/>
    <property type="match status" value="1"/>
</dbReference>
<dbReference type="InterPro" id="IPR027417">
    <property type="entry name" value="P-loop_NTPase"/>
</dbReference>
<name>A0A1Y2BSG0_9FUNG</name>